<dbReference type="AlphaFoldDB" id="A0A8I6RXB8"/>
<accession>A0A8I6RXB8</accession>
<dbReference type="Proteomes" id="UP000494040">
    <property type="component" value="Unassembled WGS sequence"/>
</dbReference>
<dbReference type="OrthoDB" id="409725at2759"/>
<dbReference type="OMA" id="CFVCNDI"/>
<evidence type="ECO:0000256" key="4">
    <source>
        <dbReference type="ARBA" id="ARBA00022448"/>
    </source>
</evidence>
<evidence type="ECO:0000256" key="1">
    <source>
        <dbReference type="ARBA" id="ARBA00004651"/>
    </source>
</evidence>
<dbReference type="GeneID" id="106669306"/>
<evidence type="ECO:0000256" key="8">
    <source>
        <dbReference type="ARBA" id="ARBA00022737"/>
    </source>
</evidence>
<evidence type="ECO:0000256" key="11">
    <source>
        <dbReference type="ARBA" id="ARBA00023136"/>
    </source>
</evidence>
<evidence type="ECO:0000256" key="2">
    <source>
        <dbReference type="ARBA" id="ARBA00004653"/>
    </source>
</evidence>
<dbReference type="PANTHER" id="PTHR10791:SF5">
    <property type="entry name" value="SUGAR TRANSPORTER SWEET"/>
    <property type="match status" value="1"/>
</dbReference>
<evidence type="ECO:0000256" key="10">
    <source>
        <dbReference type="ARBA" id="ARBA00023034"/>
    </source>
</evidence>
<evidence type="ECO:0000256" key="5">
    <source>
        <dbReference type="ARBA" id="ARBA00022475"/>
    </source>
</evidence>
<dbReference type="KEGG" id="clec:106669306"/>
<keyword evidence="11 12" id="KW-0472">Membrane</keyword>
<protein>
    <recommendedName>
        <fullName evidence="12">Sugar transporter SWEET</fullName>
    </recommendedName>
</protein>
<dbReference type="PANTHER" id="PTHR10791">
    <property type="entry name" value="RAG1-ACTIVATING PROTEIN 1"/>
    <property type="match status" value="1"/>
</dbReference>
<keyword evidence="10" id="KW-0333">Golgi apparatus</keyword>
<comment type="subcellular location">
    <subcellularLocation>
        <location evidence="1 12">Cell membrane</location>
        <topology evidence="1 12">Multi-pass membrane protein</topology>
    </subcellularLocation>
    <subcellularLocation>
        <location evidence="2">Golgi apparatus membrane</location>
        <topology evidence="2">Multi-pass membrane protein</topology>
    </subcellularLocation>
</comment>
<evidence type="ECO:0000256" key="3">
    <source>
        <dbReference type="ARBA" id="ARBA00007809"/>
    </source>
</evidence>
<keyword evidence="6 12" id="KW-0762">Sugar transport</keyword>
<dbReference type="RefSeq" id="XP_014254169.1">
    <property type="nucleotide sequence ID" value="XM_014398683.2"/>
</dbReference>
<evidence type="ECO:0000256" key="9">
    <source>
        <dbReference type="ARBA" id="ARBA00022989"/>
    </source>
</evidence>
<organism evidence="13 14">
    <name type="scientific">Cimex lectularius</name>
    <name type="common">Bed bug</name>
    <name type="synonym">Acanthia lectularia</name>
    <dbReference type="NCBI Taxonomy" id="79782"/>
    <lineage>
        <taxon>Eukaryota</taxon>
        <taxon>Metazoa</taxon>
        <taxon>Ecdysozoa</taxon>
        <taxon>Arthropoda</taxon>
        <taxon>Hexapoda</taxon>
        <taxon>Insecta</taxon>
        <taxon>Pterygota</taxon>
        <taxon>Neoptera</taxon>
        <taxon>Paraneoptera</taxon>
        <taxon>Hemiptera</taxon>
        <taxon>Heteroptera</taxon>
        <taxon>Panheteroptera</taxon>
        <taxon>Cimicomorpha</taxon>
        <taxon>Cimicidae</taxon>
        <taxon>Cimex</taxon>
    </lineage>
</organism>
<proteinExistence type="inferred from homology"/>
<feature type="transmembrane region" description="Helical" evidence="12">
    <location>
        <begin position="68"/>
        <end position="89"/>
    </location>
</feature>
<sequence>MGLADYKELVGSAAGFCTVAQIFAPVFICKDIVKQGNTENVTPSPFIGGLGMSLVVLKYGHILNDATITSVNLFGFVLNILYLSLFYYYTNEREQLLKNTIKILLGVGAIYGYTVAEFSPTRLEFNYGIIITVLMLFHIATPLLDLKTIIANKDTGSLPFPMIFSGAVVTFLWLLYGIIIENAFIQFQNVIAFSLLAFQLLLFLIYPPQYKAEKETKKKI</sequence>
<dbReference type="Pfam" id="PF03083">
    <property type="entry name" value="MtN3_slv"/>
    <property type="match status" value="2"/>
</dbReference>
<dbReference type="EnsemblMetazoa" id="XM_014398683.2">
    <property type="protein sequence ID" value="XP_014254169.1"/>
    <property type="gene ID" value="LOC106669306"/>
</dbReference>
<name>A0A8I6RXB8_CIMLE</name>
<dbReference type="Gene3D" id="1.20.1280.290">
    <property type="match status" value="2"/>
</dbReference>
<reference evidence="13" key="1">
    <citation type="submission" date="2022-01" db="UniProtKB">
        <authorList>
            <consortium name="EnsemblMetazoa"/>
        </authorList>
    </citation>
    <scope>IDENTIFICATION</scope>
</reference>
<comment type="similarity">
    <text evidence="3 12">Belongs to the SWEET sugar transporter family.</text>
</comment>
<keyword evidence="8" id="KW-0677">Repeat</keyword>
<dbReference type="GO" id="GO:0000139">
    <property type="term" value="C:Golgi membrane"/>
    <property type="evidence" value="ECO:0007669"/>
    <property type="project" value="UniProtKB-SubCell"/>
</dbReference>
<keyword evidence="7 12" id="KW-0812">Transmembrane</keyword>
<evidence type="ECO:0000256" key="6">
    <source>
        <dbReference type="ARBA" id="ARBA00022597"/>
    </source>
</evidence>
<feature type="transmembrane region" description="Helical" evidence="12">
    <location>
        <begin position="185"/>
        <end position="206"/>
    </location>
</feature>
<feature type="transmembrane region" description="Helical" evidence="12">
    <location>
        <begin position="101"/>
        <end position="119"/>
    </location>
</feature>
<dbReference type="GO" id="GO:0051119">
    <property type="term" value="F:sugar transmembrane transporter activity"/>
    <property type="evidence" value="ECO:0007669"/>
    <property type="project" value="InterPro"/>
</dbReference>
<dbReference type="GO" id="GO:0005886">
    <property type="term" value="C:plasma membrane"/>
    <property type="evidence" value="ECO:0007669"/>
    <property type="project" value="UniProtKB-SubCell"/>
</dbReference>
<evidence type="ECO:0000313" key="13">
    <source>
        <dbReference type="EnsemblMetazoa" id="XP_014254170.1"/>
    </source>
</evidence>
<feature type="transmembrane region" description="Helical" evidence="12">
    <location>
        <begin position="158"/>
        <end position="179"/>
    </location>
</feature>
<dbReference type="InterPro" id="IPR004316">
    <property type="entry name" value="SWEET_rpt"/>
</dbReference>
<feature type="transmembrane region" description="Helical" evidence="12">
    <location>
        <begin position="45"/>
        <end position="62"/>
    </location>
</feature>
<dbReference type="FunFam" id="1.20.1280.290:FF:000004">
    <property type="entry name" value="Sugar transporter SWEET"/>
    <property type="match status" value="1"/>
</dbReference>
<dbReference type="InterPro" id="IPR047664">
    <property type="entry name" value="SWEET"/>
</dbReference>
<comment type="function">
    <text evidence="12">Mediates sugar transport across membranes.</text>
</comment>
<keyword evidence="9 12" id="KW-1133">Transmembrane helix</keyword>
<keyword evidence="4 12" id="KW-0813">Transport</keyword>
<feature type="transmembrane region" description="Helical" evidence="12">
    <location>
        <begin position="12"/>
        <end position="33"/>
    </location>
</feature>
<dbReference type="RefSeq" id="XP_014254170.1">
    <property type="nucleotide sequence ID" value="XM_014398684.2"/>
</dbReference>
<keyword evidence="5" id="KW-1003">Cell membrane</keyword>
<keyword evidence="14" id="KW-1185">Reference proteome</keyword>
<evidence type="ECO:0000256" key="12">
    <source>
        <dbReference type="RuleBase" id="RU910715"/>
    </source>
</evidence>
<feature type="transmembrane region" description="Helical" evidence="12">
    <location>
        <begin position="125"/>
        <end position="146"/>
    </location>
</feature>
<dbReference type="EnsemblMetazoa" id="XM_014398684.2">
    <property type="protein sequence ID" value="XP_014254170.1"/>
    <property type="gene ID" value="LOC106669306"/>
</dbReference>
<evidence type="ECO:0000313" key="14">
    <source>
        <dbReference type="Proteomes" id="UP000494040"/>
    </source>
</evidence>
<evidence type="ECO:0000256" key="7">
    <source>
        <dbReference type="ARBA" id="ARBA00022692"/>
    </source>
</evidence>